<evidence type="ECO:0000256" key="1">
    <source>
        <dbReference type="SAM" id="Phobius"/>
    </source>
</evidence>
<comment type="caution">
    <text evidence="2">The sequence shown here is derived from an EMBL/GenBank/DDBJ whole genome shotgun (WGS) entry which is preliminary data.</text>
</comment>
<evidence type="ECO:0000313" key="3">
    <source>
        <dbReference type="Proteomes" id="UP001518925"/>
    </source>
</evidence>
<protein>
    <submittedName>
        <fullName evidence="2">Cytochrome C oxidase subunit II</fullName>
    </submittedName>
</protein>
<proteinExistence type="predicted"/>
<feature type="transmembrane region" description="Helical" evidence="1">
    <location>
        <begin position="20"/>
        <end position="41"/>
    </location>
</feature>
<gene>
    <name evidence="2" type="ORF">JR050_04910</name>
</gene>
<keyword evidence="3" id="KW-1185">Reference proteome</keyword>
<name>A0ABS2DF20_9BACI</name>
<accession>A0ABS2DF20</accession>
<dbReference type="RefSeq" id="WP_204202399.1">
    <property type="nucleotide sequence ID" value="NZ_JAFELM010000018.1"/>
</dbReference>
<sequence length="43" mass="4889">MSKKHTSPKEQEHNLKGTLISVFGIGIFIFISWFAAFALHLSR</sequence>
<keyword evidence="1" id="KW-1133">Transmembrane helix</keyword>
<keyword evidence="1" id="KW-0812">Transmembrane</keyword>
<organism evidence="2 3">
    <name type="scientific">Bacillus suaedaesalsae</name>
    <dbReference type="NCBI Taxonomy" id="2810349"/>
    <lineage>
        <taxon>Bacteria</taxon>
        <taxon>Bacillati</taxon>
        <taxon>Bacillota</taxon>
        <taxon>Bacilli</taxon>
        <taxon>Bacillales</taxon>
        <taxon>Bacillaceae</taxon>
        <taxon>Bacillus</taxon>
    </lineage>
</organism>
<dbReference type="EMBL" id="JAFELM010000018">
    <property type="protein sequence ID" value="MBM6617011.1"/>
    <property type="molecule type" value="Genomic_DNA"/>
</dbReference>
<evidence type="ECO:0000313" key="2">
    <source>
        <dbReference type="EMBL" id="MBM6617011.1"/>
    </source>
</evidence>
<reference evidence="2 3" key="1">
    <citation type="submission" date="2021-02" db="EMBL/GenBank/DDBJ databases">
        <title>Bacillus sp. RD4P76, an endophyte from a halophyte.</title>
        <authorList>
            <person name="Sun J.-Q."/>
        </authorList>
    </citation>
    <scope>NUCLEOTIDE SEQUENCE [LARGE SCALE GENOMIC DNA]</scope>
    <source>
        <strain evidence="2 3">RD4P76</strain>
    </source>
</reference>
<dbReference type="Proteomes" id="UP001518925">
    <property type="component" value="Unassembled WGS sequence"/>
</dbReference>
<keyword evidence="1" id="KW-0472">Membrane</keyword>